<name>A0ABQ8F2Q8_9FUNG</name>
<sequence length="469" mass="51961">MASKMLVDSCSSSRKRVRSIPCDAVGVLQHQTEKPHCATAAETCSVASHIQPDRLWSRPVIRDTIDNLPLAKYLSVHKILAQQLPQGAVVCRSDMQAIVAQVRLLNTSVRAWKSADETAMEATSHDLDVVCNQLLSEIRESIARIDDIVQRIISSLGSNDYRNIDSNNSSHDSQPNLSCSEGRHLAGYDDSEAIHRFGVRDHYRRMALDHQADAFSDLVEVFLSEHDREMDQSRIRSCSFEVAGDESYPDLESPLSGPGPSVYVFCDWVVRTYVRLHRDASSLNACLGPPSTFTLAMADVAPISLNTCRLLDEFVQFVGGFAHRKPRQLAANAADWIDRHFRKHTLAASLVRWQVHSTSLEADLDRLIVTEFGSRAGLAQFLQKMDNAGVGCASHIIDPALSIPFPSSSPPSSAYSLTYRHREMGIVAATLPAMFNDSLVRTARHVGRLILGDYLVNVLPPQYHSSVMN</sequence>
<dbReference type="Proteomes" id="UP001648503">
    <property type="component" value="Unassembled WGS sequence"/>
</dbReference>
<keyword evidence="2" id="KW-1185">Reference proteome</keyword>
<dbReference type="EMBL" id="JAFCIX010000464">
    <property type="protein sequence ID" value="KAH6589424.1"/>
    <property type="molecule type" value="Genomic_DNA"/>
</dbReference>
<evidence type="ECO:0000313" key="1">
    <source>
        <dbReference type="EMBL" id="KAH6589424.1"/>
    </source>
</evidence>
<gene>
    <name evidence="1" type="ORF">BASA50_010077</name>
</gene>
<comment type="caution">
    <text evidence="1">The sequence shown here is derived from an EMBL/GenBank/DDBJ whole genome shotgun (WGS) entry which is preliminary data.</text>
</comment>
<organism evidence="1 2">
    <name type="scientific">Batrachochytrium salamandrivorans</name>
    <dbReference type="NCBI Taxonomy" id="1357716"/>
    <lineage>
        <taxon>Eukaryota</taxon>
        <taxon>Fungi</taxon>
        <taxon>Fungi incertae sedis</taxon>
        <taxon>Chytridiomycota</taxon>
        <taxon>Chytridiomycota incertae sedis</taxon>
        <taxon>Chytridiomycetes</taxon>
        <taxon>Rhizophydiales</taxon>
        <taxon>Rhizophydiales incertae sedis</taxon>
        <taxon>Batrachochytrium</taxon>
    </lineage>
</organism>
<proteinExistence type="predicted"/>
<reference evidence="1 2" key="1">
    <citation type="submission" date="2021-02" db="EMBL/GenBank/DDBJ databases">
        <title>Variation within the Batrachochytrium salamandrivorans European outbreak.</title>
        <authorList>
            <person name="Kelly M."/>
            <person name="Pasmans F."/>
            <person name="Shea T.P."/>
            <person name="Munoz J.F."/>
            <person name="Carranza S."/>
            <person name="Cuomo C.A."/>
            <person name="Martel A."/>
        </authorList>
    </citation>
    <scope>NUCLEOTIDE SEQUENCE [LARGE SCALE GENOMIC DNA]</scope>
    <source>
        <strain evidence="1 2">AMFP18/2</strain>
    </source>
</reference>
<accession>A0ABQ8F2Q8</accession>
<protein>
    <submittedName>
        <fullName evidence="1">Uncharacterized protein</fullName>
    </submittedName>
</protein>
<evidence type="ECO:0000313" key="2">
    <source>
        <dbReference type="Proteomes" id="UP001648503"/>
    </source>
</evidence>